<comment type="caution">
    <text evidence="1">The sequence shown here is derived from an EMBL/GenBank/DDBJ whole genome shotgun (WGS) entry which is preliminary data.</text>
</comment>
<dbReference type="AlphaFoldDB" id="F9VVZ9"/>
<gene>
    <name evidence="1" type="ORF">GOALK_060_00210</name>
</gene>
<protein>
    <submittedName>
        <fullName evidence="1">Uncharacterized protein</fullName>
    </submittedName>
</protein>
<reference evidence="1 2" key="1">
    <citation type="submission" date="2011-05" db="EMBL/GenBank/DDBJ databases">
        <title>Whole genome shotgun sequence of Gordonia alkanivorans NBRC 16433.</title>
        <authorList>
            <person name="Hosoyama A."/>
            <person name="Nakamura S."/>
            <person name="Takarada H."/>
            <person name="Tsuchikane K."/>
            <person name="Yamazaki S."/>
            <person name="Fujita N."/>
        </authorList>
    </citation>
    <scope>NUCLEOTIDE SEQUENCE [LARGE SCALE GENOMIC DNA]</scope>
    <source>
        <strain evidence="1 2">NBRC 16433</strain>
    </source>
</reference>
<dbReference type="Proteomes" id="UP000003558">
    <property type="component" value="Unassembled WGS sequence"/>
</dbReference>
<sequence length="152" mass="16334">MRLRLAADDVLVEVPDVEADYLHREIRSPLRVLVDSGLDAGSDELEDVVEGDRERAEIVVRLAELTTQVSLIVERASSKVLISDGSVSSESRCVVSGVEAGAQRLAGAAFAAGASTPAPPTRTATAARPAQRARLAFMPTERKELLNRTKRL</sequence>
<evidence type="ECO:0000313" key="1">
    <source>
        <dbReference type="EMBL" id="GAA12788.1"/>
    </source>
</evidence>
<name>F9VVZ9_9ACTN</name>
<organism evidence="1 2">
    <name type="scientific">Gordonia alkanivorans NBRC 16433</name>
    <dbReference type="NCBI Taxonomy" id="1027371"/>
    <lineage>
        <taxon>Bacteria</taxon>
        <taxon>Bacillati</taxon>
        <taxon>Actinomycetota</taxon>
        <taxon>Actinomycetes</taxon>
        <taxon>Mycobacteriales</taxon>
        <taxon>Gordoniaceae</taxon>
        <taxon>Gordonia</taxon>
    </lineage>
</organism>
<proteinExistence type="predicted"/>
<dbReference type="EMBL" id="BACI01000060">
    <property type="protein sequence ID" value="GAA12788.1"/>
    <property type="molecule type" value="Genomic_DNA"/>
</dbReference>
<evidence type="ECO:0000313" key="2">
    <source>
        <dbReference type="Proteomes" id="UP000003558"/>
    </source>
</evidence>
<accession>F9VVZ9</accession>